<feature type="binding site" evidence="8">
    <location>
        <position position="58"/>
    </location>
    <ligand>
        <name>Mg(2+)</name>
        <dbReference type="ChEBI" id="CHEBI:18420"/>
    </ligand>
</feature>
<dbReference type="InterPro" id="IPR002582">
    <property type="entry name" value="ACPS"/>
</dbReference>
<dbReference type="FunCoup" id="A0A1M6IW80">
    <property type="interactions" value="128"/>
</dbReference>
<evidence type="ECO:0000256" key="3">
    <source>
        <dbReference type="ARBA" id="ARBA00022723"/>
    </source>
</evidence>
<dbReference type="STRING" id="1123071.SAMN02745181_1933"/>
<feature type="binding site" evidence="8">
    <location>
        <position position="9"/>
    </location>
    <ligand>
        <name>Mg(2+)</name>
        <dbReference type="ChEBI" id="CHEBI:18420"/>
    </ligand>
</feature>
<sequence>MHLFGIGIDVVEVERIASSIDEFGDKFTHRIFTEGERAYCESQKRPYLHYAARFAVKEAVAKAFGTGIGKELSWLDMEIIRAASGEPGIVLSGAGKTFSEKHNITVIKISLTHAKHYAAANAVVMTAP</sequence>
<evidence type="ECO:0000256" key="5">
    <source>
        <dbReference type="ARBA" id="ARBA00022842"/>
    </source>
</evidence>
<comment type="cofactor">
    <cofactor evidence="8">
        <name>Mg(2+)</name>
        <dbReference type="ChEBI" id="CHEBI:18420"/>
    </cofactor>
</comment>
<comment type="subcellular location">
    <subcellularLocation>
        <location evidence="8">Cytoplasm</location>
    </subcellularLocation>
</comment>
<protein>
    <recommendedName>
        <fullName evidence="8">Holo-[acyl-carrier-protein] synthase</fullName>
        <shortName evidence="8">Holo-ACP synthase</shortName>
        <ecNumber evidence="8">2.7.8.7</ecNumber>
    </recommendedName>
    <alternativeName>
        <fullName evidence="8">4'-phosphopantetheinyl transferase AcpS</fullName>
    </alternativeName>
</protein>
<comment type="function">
    <text evidence="8">Transfers the 4'-phosphopantetheine moiety from coenzyme A to a Ser of acyl-carrier-protein.</text>
</comment>
<dbReference type="GO" id="GO:0008897">
    <property type="term" value="F:holo-[acyl-carrier-protein] synthase activity"/>
    <property type="evidence" value="ECO:0007669"/>
    <property type="project" value="UniProtKB-UniRule"/>
</dbReference>
<dbReference type="GO" id="GO:0005737">
    <property type="term" value="C:cytoplasm"/>
    <property type="evidence" value="ECO:0007669"/>
    <property type="project" value="UniProtKB-SubCell"/>
</dbReference>
<evidence type="ECO:0000313" key="11">
    <source>
        <dbReference type="Proteomes" id="UP000184510"/>
    </source>
</evidence>
<keyword evidence="5 8" id="KW-0460">Magnesium</keyword>
<dbReference type="Proteomes" id="UP000184510">
    <property type="component" value="Unassembled WGS sequence"/>
</dbReference>
<evidence type="ECO:0000256" key="1">
    <source>
        <dbReference type="ARBA" id="ARBA00022516"/>
    </source>
</evidence>
<evidence type="ECO:0000259" key="9">
    <source>
        <dbReference type="Pfam" id="PF01648"/>
    </source>
</evidence>
<dbReference type="NCBIfam" id="TIGR00556">
    <property type="entry name" value="pantethn_trn"/>
    <property type="match status" value="1"/>
</dbReference>
<keyword evidence="6 8" id="KW-0443">Lipid metabolism</keyword>
<organism evidence="10 11">
    <name type="scientific">Rubritalea squalenifaciens DSM 18772</name>
    <dbReference type="NCBI Taxonomy" id="1123071"/>
    <lineage>
        <taxon>Bacteria</taxon>
        <taxon>Pseudomonadati</taxon>
        <taxon>Verrucomicrobiota</taxon>
        <taxon>Verrucomicrobiia</taxon>
        <taxon>Verrucomicrobiales</taxon>
        <taxon>Rubritaleaceae</taxon>
        <taxon>Rubritalea</taxon>
    </lineage>
</organism>
<dbReference type="GO" id="GO:0000287">
    <property type="term" value="F:magnesium ion binding"/>
    <property type="evidence" value="ECO:0007669"/>
    <property type="project" value="UniProtKB-UniRule"/>
</dbReference>
<keyword evidence="11" id="KW-1185">Reference proteome</keyword>
<dbReference type="InterPro" id="IPR004568">
    <property type="entry name" value="Ppantetheine-prot_Trfase_dom"/>
</dbReference>
<keyword evidence="7 8" id="KW-0275">Fatty acid biosynthesis</keyword>
<keyword evidence="4 8" id="KW-0276">Fatty acid metabolism</keyword>
<dbReference type="InterPro" id="IPR008278">
    <property type="entry name" value="4-PPantetheinyl_Trfase_dom"/>
</dbReference>
<dbReference type="AlphaFoldDB" id="A0A1M6IW80"/>
<name>A0A1M6IW80_9BACT</name>
<dbReference type="HAMAP" id="MF_00101">
    <property type="entry name" value="AcpS"/>
    <property type="match status" value="1"/>
</dbReference>
<comment type="catalytic activity">
    <reaction evidence="8">
        <text>apo-[ACP] + CoA = holo-[ACP] + adenosine 3',5'-bisphosphate + H(+)</text>
        <dbReference type="Rhea" id="RHEA:12068"/>
        <dbReference type="Rhea" id="RHEA-COMP:9685"/>
        <dbReference type="Rhea" id="RHEA-COMP:9690"/>
        <dbReference type="ChEBI" id="CHEBI:15378"/>
        <dbReference type="ChEBI" id="CHEBI:29999"/>
        <dbReference type="ChEBI" id="CHEBI:57287"/>
        <dbReference type="ChEBI" id="CHEBI:58343"/>
        <dbReference type="ChEBI" id="CHEBI:64479"/>
        <dbReference type="EC" id="2.7.8.7"/>
    </reaction>
</comment>
<dbReference type="InParanoid" id="A0A1M6IW80"/>
<keyword evidence="2 8" id="KW-0808">Transferase</keyword>
<keyword evidence="3 8" id="KW-0479">Metal-binding</keyword>
<dbReference type="EMBL" id="FQYR01000003">
    <property type="protein sequence ID" value="SHJ38688.1"/>
    <property type="molecule type" value="Genomic_DNA"/>
</dbReference>
<dbReference type="SUPFAM" id="SSF56214">
    <property type="entry name" value="4'-phosphopantetheinyl transferase"/>
    <property type="match status" value="1"/>
</dbReference>
<keyword evidence="1 8" id="KW-0444">Lipid biosynthesis</keyword>
<dbReference type="GO" id="GO:0006633">
    <property type="term" value="P:fatty acid biosynthetic process"/>
    <property type="evidence" value="ECO:0007669"/>
    <property type="project" value="UniProtKB-UniRule"/>
</dbReference>
<dbReference type="Pfam" id="PF01648">
    <property type="entry name" value="ACPS"/>
    <property type="match status" value="1"/>
</dbReference>
<evidence type="ECO:0000256" key="4">
    <source>
        <dbReference type="ARBA" id="ARBA00022832"/>
    </source>
</evidence>
<gene>
    <name evidence="8" type="primary">acpS</name>
    <name evidence="10" type="ORF">SAMN02745181_1933</name>
</gene>
<accession>A0A1M6IW80</accession>
<dbReference type="Gene3D" id="3.90.470.20">
    <property type="entry name" value="4'-phosphopantetheinyl transferase domain"/>
    <property type="match status" value="1"/>
</dbReference>
<evidence type="ECO:0000256" key="6">
    <source>
        <dbReference type="ARBA" id="ARBA00023098"/>
    </source>
</evidence>
<dbReference type="InterPro" id="IPR037143">
    <property type="entry name" value="4-PPantetheinyl_Trfase_dom_sf"/>
</dbReference>
<evidence type="ECO:0000256" key="8">
    <source>
        <dbReference type="HAMAP-Rule" id="MF_00101"/>
    </source>
</evidence>
<dbReference type="OrthoDB" id="517356at2"/>
<evidence type="ECO:0000313" key="10">
    <source>
        <dbReference type="EMBL" id="SHJ38688.1"/>
    </source>
</evidence>
<dbReference type="NCBIfam" id="TIGR00516">
    <property type="entry name" value="acpS"/>
    <property type="match status" value="1"/>
</dbReference>
<feature type="domain" description="4'-phosphopantetheinyl transferase" evidence="9">
    <location>
        <begin position="5"/>
        <end position="101"/>
    </location>
</feature>
<dbReference type="RefSeq" id="WP_143183507.1">
    <property type="nucleotide sequence ID" value="NZ_FQYR01000003.1"/>
</dbReference>
<evidence type="ECO:0000256" key="2">
    <source>
        <dbReference type="ARBA" id="ARBA00022679"/>
    </source>
</evidence>
<proteinExistence type="inferred from homology"/>
<comment type="similarity">
    <text evidence="8">Belongs to the P-Pant transferase superfamily. AcpS family.</text>
</comment>
<evidence type="ECO:0000256" key="7">
    <source>
        <dbReference type="ARBA" id="ARBA00023160"/>
    </source>
</evidence>
<keyword evidence="8" id="KW-0963">Cytoplasm</keyword>
<dbReference type="EC" id="2.7.8.7" evidence="8"/>
<reference evidence="10 11" key="1">
    <citation type="submission" date="2016-11" db="EMBL/GenBank/DDBJ databases">
        <authorList>
            <person name="Jaros S."/>
            <person name="Januszkiewicz K."/>
            <person name="Wedrychowicz H."/>
        </authorList>
    </citation>
    <scope>NUCLEOTIDE SEQUENCE [LARGE SCALE GENOMIC DNA]</scope>
    <source>
        <strain evidence="10 11">DSM 18772</strain>
    </source>
</reference>